<dbReference type="SUPFAM" id="SSF82199">
    <property type="entry name" value="SET domain"/>
    <property type="match status" value="1"/>
</dbReference>
<accession>A0ABR0ELV1</accession>
<evidence type="ECO:0008006" key="3">
    <source>
        <dbReference type="Google" id="ProtNLM"/>
    </source>
</evidence>
<evidence type="ECO:0000313" key="2">
    <source>
        <dbReference type="Proteomes" id="UP001305779"/>
    </source>
</evidence>
<comment type="caution">
    <text evidence="1">The sequence shown here is derived from an EMBL/GenBank/DDBJ whole genome shotgun (WGS) entry which is preliminary data.</text>
</comment>
<dbReference type="InterPro" id="IPR046341">
    <property type="entry name" value="SET_dom_sf"/>
</dbReference>
<dbReference type="EMBL" id="JAXOVC010000004">
    <property type="protein sequence ID" value="KAK4502477.1"/>
    <property type="molecule type" value="Genomic_DNA"/>
</dbReference>
<sequence length="620" mass="70027">MATPQLAALRQWLEDNGGQLHAGIALDRSQQAGVHLRAIQDLAPETRICTVPNALALSSLNALVDDDFTVFRHRGLPVEGIGYFYLMYQYIRKEQSFWKPYLDTLPGPDVDHGTPVWFDEPDTEWLAETDVLHTAHVRLENYQKIFDQGIAALQRANVDTVPYTWHLFKWAITMYSSRSFSSQALRPQDSKYWTAYKYDNQGRKQTAVLDMSRASAEELDFPVLFPVADIPNHAYDTKVQWTFDSGRFSIDVKDGLSVGSEVFNNYGPKSNDELLLGYGFCLQDNPFDKVLLRLRPPPEELQRDLRNVQAGYFTSEGEWNSEKATFALQKLESRPGAEHEVLSRLPDPLLELMIYMLRQERGLPFQFVENPLDLIMATNGAGLQYRPHIARLIVESTLPKLTRLNSTTPQQPPANPKQHYAQIYRSGQLSILQSVTGALRDYLRSLVKWDKPPIAGPTATPMIVTMEGLSALLATRNQQHSIDFIAGIEANAGSRDLDVLRDAGWEDDMFVLLLCFVYSCCEFGADSYPEYLLHPSSGRSYEELVYTADELEQAGSAMEIVTTARQALPNSFWADPRWSAKFVAGLGGRVFRYECFTMMLPTSSEGGDARLVIYLYPKAS</sequence>
<gene>
    <name evidence="1" type="ORF">PRZ48_005902</name>
</gene>
<dbReference type="PANTHER" id="PTHR13271:SF135">
    <property type="entry name" value="SET DOMAIN PROTEIN (AFU_ORTHOLOGUE AFUA_4G11040)"/>
    <property type="match status" value="1"/>
</dbReference>
<dbReference type="InterPro" id="IPR050600">
    <property type="entry name" value="SETD3_SETD6_MTase"/>
</dbReference>
<evidence type="ECO:0000313" key="1">
    <source>
        <dbReference type="EMBL" id="KAK4502477.1"/>
    </source>
</evidence>
<organism evidence="1 2">
    <name type="scientific">Zasmidium cellare</name>
    <name type="common">Wine cellar mold</name>
    <name type="synonym">Racodium cellare</name>
    <dbReference type="NCBI Taxonomy" id="395010"/>
    <lineage>
        <taxon>Eukaryota</taxon>
        <taxon>Fungi</taxon>
        <taxon>Dikarya</taxon>
        <taxon>Ascomycota</taxon>
        <taxon>Pezizomycotina</taxon>
        <taxon>Dothideomycetes</taxon>
        <taxon>Dothideomycetidae</taxon>
        <taxon>Mycosphaerellales</taxon>
        <taxon>Mycosphaerellaceae</taxon>
        <taxon>Zasmidium</taxon>
    </lineage>
</organism>
<protein>
    <recommendedName>
        <fullName evidence="3">SET domain-containing protein</fullName>
    </recommendedName>
</protein>
<dbReference type="Proteomes" id="UP001305779">
    <property type="component" value="Unassembled WGS sequence"/>
</dbReference>
<dbReference type="Gene3D" id="3.90.1410.10">
    <property type="entry name" value="set domain protein methyltransferase, domain 1"/>
    <property type="match status" value="1"/>
</dbReference>
<dbReference type="PANTHER" id="PTHR13271">
    <property type="entry name" value="UNCHARACTERIZED PUTATIVE METHYLTRANSFERASE"/>
    <property type="match status" value="1"/>
</dbReference>
<reference evidence="1 2" key="1">
    <citation type="journal article" date="2023" name="G3 (Bethesda)">
        <title>A chromosome-level genome assembly of Zasmidium syzygii isolated from banana leaves.</title>
        <authorList>
            <person name="van Westerhoven A.C."/>
            <person name="Mehrabi R."/>
            <person name="Talebi R."/>
            <person name="Steentjes M.B.F."/>
            <person name="Corcolon B."/>
            <person name="Chong P.A."/>
            <person name="Kema G.H.J."/>
            <person name="Seidl M.F."/>
        </authorList>
    </citation>
    <scope>NUCLEOTIDE SEQUENCE [LARGE SCALE GENOMIC DNA]</scope>
    <source>
        <strain evidence="1 2">P124</strain>
    </source>
</reference>
<proteinExistence type="predicted"/>
<name>A0ABR0ELV1_ZASCE</name>
<keyword evidence="2" id="KW-1185">Reference proteome</keyword>